<dbReference type="STRING" id="261594.GBAA_5628"/>
<evidence type="ECO:0000256" key="2">
    <source>
        <dbReference type="ARBA" id="ARBA00008814"/>
    </source>
</evidence>
<evidence type="ECO:0000256" key="3">
    <source>
        <dbReference type="ARBA" id="ARBA00022448"/>
    </source>
</evidence>
<keyword evidence="3" id="KW-0813">Transport</keyword>
<dbReference type="GO" id="GO:1901678">
    <property type="term" value="P:iron coordination entity transport"/>
    <property type="evidence" value="ECO:0007669"/>
    <property type="project" value="UniProtKB-ARBA"/>
</dbReference>
<reference evidence="9 10" key="1">
    <citation type="submission" date="2017-09" db="EMBL/GenBank/DDBJ databases">
        <title>Large-scale bioinformatics analysis of Bacillus genomes uncovers conserved roles of natural products in bacterial physiology.</title>
        <authorList>
            <consortium name="Agbiome Team Llc"/>
            <person name="Bleich R.M."/>
            <person name="Grubbs K.J."/>
            <person name="Santa Maria K.C."/>
            <person name="Allen S.E."/>
            <person name="Farag S."/>
            <person name="Shank E.A."/>
            <person name="Bowers A."/>
        </authorList>
    </citation>
    <scope>NUCLEOTIDE SEQUENCE [LARGE SCALE GENOMIC DNA]</scope>
    <source>
        <strain evidence="9 10">AFS081271</strain>
    </source>
</reference>
<dbReference type="InterPro" id="IPR051313">
    <property type="entry name" value="Bact_iron-sidero_bind"/>
</dbReference>
<dbReference type="Proteomes" id="UP000222851">
    <property type="component" value="Unassembled WGS sequence"/>
</dbReference>
<dbReference type="GO" id="GO:0005886">
    <property type="term" value="C:plasma membrane"/>
    <property type="evidence" value="ECO:0007669"/>
    <property type="project" value="UniProtKB-SubCell"/>
</dbReference>
<keyword evidence="5" id="KW-0564">Palmitate</keyword>
<evidence type="ECO:0000256" key="6">
    <source>
        <dbReference type="ARBA" id="ARBA00023288"/>
    </source>
</evidence>
<evidence type="ECO:0000313" key="10">
    <source>
        <dbReference type="Proteomes" id="UP000222851"/>
    </source>
</evidence>
<evidence type="ECO:0000256" key="1">
    <source>
        <dbReference type="ARBA" id="ARBA00004193"/>
    </source>
</evidence>
<keyword evidence="6" id="KW-0449">Lipoprotein</keyword>
<comment type="caution">
    <text evidence="9">The sequence shown here is derived from an EMBL/GenBank/DDBJ whole genome shotgun (WGS) entry which is preliminary data.</text>
</comment>
<protein>
    <submittedName>
        <fullName evidence="9">Ferrichrome ABC transporter substrate-binding protein</fullName>
    </submittedName>
</protein>
<evidence type="ECO:0000259" key="8">
    <source>
        <dbReference type="PROSITE" id="PS50983"/>
    </source>
</evidence>
<keyword evidence="4 7" id="KW-0732">Signal</keyword>
<dbReference type="FunFam" id="3.40.50.1980:FF:000029">
    <property type="entry name" value="Ferrichrome ABC transporter substrate-binding protein"/>
    <property type="match status" value="1"/>
</dbReference>
<feature type="domain" description="Fe/B12 periplasmic-binding" evidence="8">
    <location>
        <begin position="60"/>
        <end position="317"/>
    </location>
</feature>
<dbReference type="PROSITE" id="PS51257">
    <property type="entry name" value="PROKAR_LIPOPROTEIN"/>
    <property type="match status" value="1"/>
</dbReference>
<comment type="similarity">
    <text evidence="2">Belongs to the bacterial solute-binding protein 8 family.</text>
</comment>
<dbReference type="PANTHER" id="PTHR30532">
    <property type="entry name" value="IRON III DICITRATE-BINDING PERIPLASMIC PROTEIN"/>
    <property type="match status" value="1"/>
</dbReference>
<sequence length="317" mass="35741">MKNFKMALLAMVLVVTSVLFAACSNKEEKKADAKDAKDAKTEERTVQHAKGEIKIPANPKKIADLSGSTEELLIFGMKPIITANTSQEKIDAHIEKKLKDVKPVGSAWGDKINIEAVAAAKPDLILVNNRQEKIYDQLSKIAPTVMLKTPLDQWRPKFEEVGQIFGKEKETKEWFKQYDEKASKIHDKIVAKTGDAKFMKMAAYPNAFRVYGDYGYGSVIFNDLKLPAVKGTPTDKPLVQVQKEALIDYNPDYLFVFTTGDGSQRLKEFQEESIWKNMNAVKNNHVFTIKNEDLNKGYFPLGKEMILDEVSEFVLGK</sequence>
<name>A0A2B0XD35_BACAN</name>
<feature type="chain" id="PRO_5039649419" evidence="7">
    <location>
        <begin position="22"/>
        <end position="317"/>
    </location>
</feature>
<dbReference type="RefSeq" id="WP_098556242.1">
    <property type="nucleotide sequence ID" value="NZ_NUXH01000065.1"/>
</dbReference>
<evidence type="ECO:0000256" key="4">
    <source>
        <dbReference type="ARBA" id="ARBA00022729"/>
    </source>
</evidence>
<dbReference type="Pfam" id="PF01497">
    <property type="entry name" value="Peripla_BP_2"/>
    <property type="match status" value="1"/>
</dbReference>
<dbReference type="AlphaFoldDB" id="A0A2B0XD35"/>
<feature type="signal peptide" evidence="7">
    <location>
        <begin position="1"/>
        <end position="21"/>
    </location>
</feature>
<dbReference type="InterPro" id="IPR002491">
    <property type="entry name" value="ABC_transptr_periplasmic_BD"/>
</dbReference>
<dbReference type="GO" id="GO:0030288">
    <property type="term" value="C:outer membrane-bounded periplasmic space"/>
    <property type="evidence" value="ECO:0007669"/>
    <property type="project" value="TreeGrafter"/>
</dbReference>
<dbReference type="PROSITE" id="PS50983">
    <property type="entry name" value="FE_B12_PBP"/>
    <property type="match status" value="1"/>
</dbReference>
<evidence type="ECO:0000313" key="9">
    <source>
        <dbReference type="EMBL" id="PFL63723.1"/>
    </source>
</evidence>
<gene>
    <name evidence="9" type="ORF">COJ30_16685</name>
</gene>
<organism evidence="9 10">
    <name type="scientific">Bacillus anthracis</name>
    <name type="common">anthrax bacterium</name>
    <dbReference type="NCBI Taxonomy" id="1392"/>
    <lineage>
        <taxon>Bacteria</taxon>
        <taxon>Bacillati</taxon>
        <taxon>Bacillota</taxon>
        <taxon>Bacilli</taxon>
        <taxon>Bacillales</taxon>
        <taxon>Bacillaceae</taxon>
        <taxon>Bacillus</taxon>
        <taxon>Bacillus cereus group</taxon>
    </lineage>
</organism>
<dbReference type="EMBL" id="NUXH01000065">
    <property type="protein sequence ID" value="PFL63723.1"/>
    <property type="molecule type" value="Genomic_DNA"/>
</dbReference>
<accession>A0A2B0XD35</accession>
<proteinExistence type="inferred from homology"/>
<evidence type="ECO:0000256" key="5">
    <source>
        <dbReference type="ARBA" id="ARBA00023139"/>
    </source>
</evidence>
<evidence type="ECO:0000256" key="7">
    <source>
        <dbReference type="SAM" id="SignalP"/>
    </source>
</evidence>
<dbReference type="Gene3D" id="3.40.50.1980">
    <property type="entry name" value="Nitrogenase molybdenum iron protein domain"/>
    <property type="match status" value="2"/>
</dbReference>
<comment type="subcellular location">
    <subcellularLocation>
        <location evidence="1">Cell membrane</location>
        <topology evidence="1">Lipid-anchor</topology>
    </subcellularLocation>
</comment>
<dbReference type="PANTHER" id="PTHR30532:SF21">
    <property type="entry name" value="SIDEROPHORE-BINDING LIPOPROTEIN YFIY-RELATED"/>
    <property type="match status" value="1"/>
</dbReference>
<dbReference type="SUPFAM" id="SSF53807">
    <property type="entry name" value="Helical backbone' metal receptor"/>
    <property type="match status" value="1"/>
</dbReference>